<gene>
    <name evidence="1" type="ORF">Syun_012643</name>
</gene>
<evidence type="ECO:0000313" key="2">
    <source>
        <dbReference type="Proteomes" id="UP001420932"/>
    </source>
</evidence>
<evidence type="ECO:0000313" key="1">
    <source>
        <dbReference type="EMBL" id="KAK9143243.1"/>
    </source>
</evidence>
<reference evidence="1 2" key="1">
    <citation type="submission" date="2024-01" db="EMBL/GenBank/DDBJ databases">
        <title>Genome assemblies of Stephania.</title>
        <authorList>
            <person name="Yang L."/>
        </authorList>
    </citation>
    <scope>NUCLEOTIDE SEQUENCE [LARGE SCALE GENOMIC DNA]</scope>
    <source>
        <strain evidence="1">YNDBR</strain>
        <tissue evidence="1">Leaf</tissue>
    </source>
</reference>
<sequence>MTFEVNENMPSGDVGHWLASMILCKNLGDSSDADLVTHLVVVVSKIVALTELTWQLSIGGEELLWRADWWKANGGLPRRGSWQDKKTRVITQ</sequence>
<protein>
    <submittedName>
        <fullName evidence="1">Uncharacterized protein</fullName>
    </submittedName>
</protein>
<dbReference type="EMBL" id="JBBNAF010000005">
    <property type="protein sequence ID" value="KAK9143243.1"/>
    <property type="molecule type" value="Genomic_DNA"/>
</dbReference>
<dbReference type="AlphaFoldDB" id="A0AAP0PFJ4"/>
<comment type="caution">
    <text evidence="1">The sequence shown here is derived from an EMBL/GenBank/DDBJ whole genome shotgun (WGS) entry which is preliminary data.</text>
</comment>
<name>A0AAP0PFJ4_9MAGN</name>
<organism evidence="1 2">
    <name type="scientific">Stephania yunnanensis</name>
    <dbReference type="NCBI Taxonomy" id="152371"/>
    <lineage>
        <taxon>Eukaryota</taxon>
        <taxon>Viridiplantae</taxon>
        <taxon>Streptophyta</taxon>
        <taxon>Embryophyta</taxon>
        <taxon>Tracheophyta</taxon>
        <taxon>Spermatophyta</taxon>
        <taxon>Magnoliopsida</taxon>
        <taxon>Ranunculales</taxon>
        <taxon>Menispermaceae</taxon>
        <taxon>Menispermoideae</taxon>
        <taxon>Cissampelideae</taxon>
        <taxon>Stephania</taxon>
    </lineage>
</organism>
<proteinExistence type="predicted"/>
<dbReference type="Proteomes" id="UP001420932">
    <property type="component" value="Unassembled WGS sequence"/>
</dbReference>
<keyword evidence="2" id="KW-1185">Reference proteome</keyword>
<accession>A0AAP0PFJ4</accession>